<keyword evidence="3" id="KW-1185">Reference proteome</keyword>
<evidence type="ECO:0000256" key="1">
    <source>
        <dbReference type="SAM" id="MobiDB-lite"/>
    </source>
</evidence>
<sequence length="108" mass="11544">MKTLRPQAKPPSASIPPLESSSRSLHPLLRAPHPISKSIKCVCEAEEAHQLTTAPPPFLPLLFSLPQSLAAPPPASPALACRTTSSTRWDPAPAKWAGYDRLAVRCGC</sequence>
<evidence type="ECO:0000313" key="2">
    <source>
        <dbReference type="EMBL" id="CAB1459303.1"/>
    </source>
</evidence>
<evidence type="ECO:0000313" key="3">
    <source>
        <dbReference type="Proteomes" id="UP001153269"/>
    </source>
</evidence>
<accession>A0A9N7VY51</accession>
<reference evidence="2" key="1">
    <citation type="submission" date="2020-03" db="EMBL/GenBank/DDBJ databases">
        <authorList>
            <person name="Weist P."/>
        </authorList>
    </citation>
    <scope>NUCLEOTIDE SEQUENCE</scope>
</reference>
<dbReference type="Proteomes" id="UP001153269">
    <property type="component" value="Unassembled WGS sequence"/>
</dbReference>
<protein>
    <submittedName>
        <fullName evidence="2">Uncharacterized protein</fullName>
    </submittedName>
</protein>
<dbReference type="EMBL" id="CADEAL010004425">
    <property type="protein sequence ID" value="CAB1459303.1"/>
    <property type="molecule type" value="Genomic_DNA"/>
</dbReference>
<proteinExistence type="predicted"/>
<gene>
    <name evidence="2" type="ORF">PLEPLA_LOCUS47140</name>
</gene>
<name>A0A9N7VY51_PLEPL</name>
<organism evidence="2 3">
    <name type="scientific">Pleuronectes platessa</name>
    <name type="common">European plaice</name>
    <dbReference type="NCBI Taxonomy" id="8262"/>
    <lineage>
        <taxon>Eukaryota</taxon>
        <taxon>Metazoa</taxon>
        <taxon>Chordata</taxon>
        <taxon>Craniata</taxon>
        <taxon>Vertebrata</taxon>
        <taxon>Euteleostomi</taxon>
        <taxon>Actinopterygii</taxon>
        <taxon>Neopterygii</taxon>
        <taxon>Teleostei</taxon>
        <taxon>Neoteleostei</taxon>
        <taxon>Acanthomorphata</taxon>
        <taxon>Carangaria</taxon>
        <taxon>Pleuronectiformes</taxon>
        <taxon>Pleuronectoidei</taxon>
        <taxon>Pleuronectidae</taxon>
        <taxon>Pleuronectes</taxon>
    </lineage>
</organism>
<feature type="region of interest" description="Disordered" evidence="1">
    <location>
        <begin position="1"/>
        <end position="29"/>
    </location>
</feature>
<comment type="caution">
    <text evidence="2">The sequence shown here is derived from an EMBL/GenBank/DDBJ whole genome shotgun (WGS) entry which is preliminary data.</text>
</comment>
<dbReference type="AlphaFoldDB" id="A0A9N7VY51"/>